<dbReference type="SMART" id="SM00646">
    <property type="entry name" value="Ami_3"/>
    <property type="match status" value="1"/>
</dbReference>
<dbReference type="InterPro" id="IPR012854">
    <property type="entry name" value="Cu_amine_oxidase-like_N"/>
</dbReference>
<feature type="compositionally biased region" description="Pro residues" evidence="2">
    <location>
        <begin position="185"/>
        <end position="209"/>
    </location>
</feature>
<accession>A0A9D2MDA7</accession>
<protein>
    <submittedName>
        <fullName evidence="5">N-acetylmuramoyl-L-alanine amidase family protein</fullName>
    </submittedName>
</protein>
<evidence type="ECO:0000256" key="2">
    <source>
        <dbReference type="SAM" id="MobiDB-lite"/>
    </source>
</evidence>
<dbReference type="Pfam" id="PF07833">
    <property type="entry name" value="Cu_amine_oxidN1"/>
    <property type="match status" value="1"/>
</dbReference>
<evidence type="ECO:0000256" key="3">
    <source>
        <dbReference type="SAM" id="SignalP"/>
    </source>
</evidence>
<keyword evidence="3" id="KW-0732">Signal</keyword>
<dbReference type="Gene3D" id="3.30.457.10">
    <property type="entry name" value="Copper amine oxidase-like, N-terminal domain"/>
    <property type="match status" value="1"/>
</dbReference>
<name>A0A9D2MDA7_9FIRM</name>
<dbReference type="PANTHER" id="PTHR30404:SF0">
    <property type="entry name" value="N-ACETYLMURAMOYL-L-ALANINE AMIDASE AMIC"/>
    <property type="match status" value="1"/>
</dbReference>
<feature type="region of interest" description="Disordered" evidence="2">
    <location>
        <begin position="180"/>
        <end position="213"/>
    </location>
</feature>
<dbReference type="EMBL" id="DWYC01000069">
    <property type="protein sequence ID" value="HJB57498.1"/>
    <property type="molecule type" value="Genomic_DNA"/>
</dbReference>
<dbReference type="Gene3D" id="3.40.630.40">
    <property type="entry name" value="Zn-dependent exopeptidases"/>
    <property type="match status" value="1"/>
</dbReference>
<dbReference type="SUPFAM" id="SSF55383">
    <property type="entry name" value="Copper amine oxidase, domain N"/>
    <property type="match status" value="1"/>
</dbReference>
<keyword evidence="1" id="KW-0378">Hydrolase</keyword>
<sequence>MRRICLYLALLAALLCGLTLTAQAAGPAGSISVSFYSETGGAYQSAVKADRVQLTLNGTSLTPDGVPALVQYVDGDGRTLVPVRLVSEALSAEVLWVAETRQVIILKGEDTIVLTLGSAQASINGVITDLPGQVPACAVKYNGLESTMVPLRFVSEALEAQVGWDNDTFTAAIQVQDVSTYPEPSVSPSPSPSVTPEPSPTPSPEPPAEPAEGDLGRVVSIENDDNAQSLFIATDHVPQIAVTDLGDRVAVDLLGAAIEPASGAVLVENEIITSVRFALHEDDAVTAGYPHAVRFVLDLTDGSTYQTNVTVEAETGGVRITSYNTAAPEEPSEPLPTIDPSKKTVVIDPGHGGSASGACYEDILEKDLTLPMSLKLRDLLEEMGYNVVMTRDEDVYMTLTERCQVANEIGADVFVSIHCNALENNTSYQGLFTFYSTGSTLGQRLAQYVQTAAAASTGTIDRGIQNNSDYTVLIKTTMPAILVETGFMSNHTELMNLCDDAYQTRMAQGIAQGIDQYFRASGR</sequence>
<dbReference type="InterPro" id="IPR002508">
    <property type="entry name" value="MurNAc-LAA_cat"/>
</dbReference>
<dbReference type="Pfam" id="PF01520">
    <property type="entry name" value="Amidase_3"/>
    <property type="match status" value="1"/>
</dbReference>
<dbReference type="GO" id="GO:0008745">
    <property type="term" value="F:N-acetylmuramoyl-L-alanine amidase activity"/>
    <property type="evidence" value="ECO:0007669"/>
    <property type="project" value="InterPro"/>
</dbReference>
<dbReference type="Proteomes" id="UP000824208">
    <property type="component" value="Unassembled WGS sequence"/>
</dbReference>
<evidence type="ECO:0000259" key="4">
    <source>
        <dbReference type="SMART" id="SM00646"/>
    </source>
</evidence>
<reference evidence="5" key="2">
    <citation type="submission" date="2021-04" db="EMBL/GenBank/DDBJ databases">
        <authorList>
            <person name="Gilroy R."/>
        </authorList>
    </citation>
    <scope>NUCLEOTIDE SEQUENCE</scope>
    <source>
        <strain evidence="5">CHK189-11263</strain>
    </source>
</reference>
<dbReference type="InterPro" id="IPR036582">
    <property type="entry name" value="Mao_N_sf"/>
</dbReference>
<evidence type="ECO:0000313" key="5">
    <source>
        <dbReference type="EMBL" id="HJB57498.1"/>
    </source>
</evidence>
<comment type="caution">
    <text evidence="5">The sequence shown here is derived from an EMBL/GenBank/DDBJ whole genome shotgun (WGS) entry which is preliminary data.</text>
</comment>
<dbReference type="Gene3D" id="2.60.40.3500">
    <property type="match status" value="1"/>
</dbReference>
<proteinExistence type="predicted"/>
<feature type="domain" description="MurNAc-LAA" evidence="4">
    <location>
        <begin position="403"/>
        <end position="515"/>
    </location>
</feature>
<gene>
    <name evidence="5" type="ORF">H9714_08100</name>
</gene>
<dbReference type="PANTHER" id="PTHR30404">
    <property type="entry name" value="N-ACETYLMURAMOYL-L-ALANINE AMIDASE"/>
    <property type="match status" value="1"/>
</dbReference>
<feature type="signal peptide" evidence="3">
    <location>
        <begin position="1"/>
        <end position="24"/>
    </location>
</feature>
<dbReference type="SUPFAM" id="SSF53187">
    <property type="entry name" value="Zn-dependent exopeptidases"/>
    <property type="match status" value="1"/>
</dbReference>
<organism evidence="5 6">
    <name type="scientific">Candidatus Flavonifractor intestinipullorum</name>
    <dbReference type="NCBI Taxonomy" id="2838587"/>
    <lineage>
        <taxon>Bacteria</taxon>
        <taxon>Bacillati</taxon>
        <taxon>Bacillota</taxon>
        <taxon>Clostridia</taxon>
        <taxon>Eubacteriales</taxon>
        <taxon>Oscillospiraceae</taxon>
        <taxon>Flavonifractor</taxon>
    </lineage>
</organism>
<evidence type="ECO:0000256" key="1">
    <source>
        <dbReference type="ARBA" id="ARBA00022801"/>
    </source>
</evidence>
<dbReference type="InterPro" id="IPR050695">
    <property type="entry name" value="N-acetylmuramoyl_amidase_3"/>
</dbReference>
<reference evidence="5" key="1">
    <citation type="journal article" date="2021" name="PeerJ">
        <title>Extensive microbial diversity within the chicken gut microbiome revealed by metagenomics and culture.</title>
        <authorList>
            <person name="Gilroy R."/>
            <person name="Ravi A."/>
            <person name="Getino M."/>
            <person name="Pursley I."/>
            <person name="Horton D.L."/>
            <person name="Alikhan N.F."/>
            <person name="Baker D."/>
            <person name="Gharbi K."/>
            <person name="Hall N."/>
            <person name="Watson M."/>
            <person name="Adriaenssens E.M."/>
            <person name="Foster-Nyarko E."/>
            <person name="Jarju S."/>
            <person name="Secka A."/>
            <person name="Antonio M."/>
            <person name="Oren A."/>
            <person name="Chaudhuri R.R."/>
            <person name="La Ragione R."/>
            <person name="Hildebrand F."/>
            <person name="Pallen M.J."/>
        </authorList>
    </citation>
    <scope>NUCLEOTIDE SEQUENCE</scope>
    <source>
        <strain evidence="5">CHK189-11263</strain>
    </source>
</reference>
<dbReference type="GO" id="GO:0009253">
    <property type="term" value="P:peptidoglycan catabolic process"/>
    <property type="evidence" value="ECO:0007669"/>
    <property type="project" value="InterPro"/>
</dbReference>
<dbReference type="CDD" id="cd02696">
    <property type="entry name" value="MurNAc-LAA"/>
    <property type="match status" value="1"/>
</dbReference>
<dbReference type="GO" id="GO:0030288">
    <property type="term" value="C:outer membrane-bounded periplasmic space"/>
    <property type="evidence" value="ECO:0007669"/>
    <property type="project" value="TreeGrafter"/>
</dbReference>
<feature type="chain" id="PRO_5039086299" evidence="3">
    <location>
        <begin position="25"/>
        <end position="523"/>
    </location>
</feature>
<evidence type="ECO:0000313" key="6">
    <source>
        <dbReference type="Proteomes" id="UP000824208"/>
    </source>
</evidence>
<dbReference type="AlphaFoldDB" id="A0A9D2MDA7"/>